<comment type="caution">
    <text evidence="2">The sequence shown here is derived from an EMBL/GenBank/DDBJ whole genome shotgun (WGS) entry which is preliminary data.</text>
</comment>
<reference evidence="2 3" key="1">
    <citation type="submission" date="2020-07" db="EMBL/GenBank/DDBJ databases">
        <authorList>
            <person name="Xu S."/>
            <person name="Li A."/>
        </authorList>
    </citation>
    <scope>NUCLEOTIDE SEQUENCE [LARGE SCALE GENOMIC DNA]</scope>
    <source>
        <strain evidence="2 3">SG-8</strain>
    </source>
</reference>
<proteinExistence type="predicted"/>
<organism evidence="2 3">
    <name type="scientific">Marilutibacter penaei</name>
    <dbReference type="NCBI Taxonomy" id="2759900"/>
    <lineage>
        <taxon>Bacteria</taxon>
        <taxon>Pseudomonadati</taxon>
        <taxon>Pseudomonadota</taxon>
        <taxon>Gammaproteobacteria</taxon>
        <taxon>Lysobacterales</taxon>
        <taxon>Lysobacteraceae</taxon>
        <taxon>Marilutibacter</taxon>
    </lineage>
</organism>
<dbReference type="Proteomes" id="UP000552587">
    <property type="component" value="Unassembled WGS sequence"/>
</dbReference>
<protein>
    <submittedName>
        <fullName evidence="2">Lectin</fullName>
    </submittedName>
</protein>
<feature type="region of interest" description="Disordered" evidence="1">
    <location>
        <begin position="1"/>
        <end position="45"/>
    </location>
</feature>
<accession>A0A7W3U2U8</accession>
<evidence type="ECO:0000256" key="1">
    <source>
        <dbReference type="SAM" id="MobiDB-lite"/>
    </source>
</evidence>
<sequence>MPAEDDSGAASPARDALPHDQPAEDVPPATAADLLPPPPADAGVVRTDGYGPLRIGMSREEVDAAWGGPALDDAGIPDGTACYYLFPGGTDAAEVAFMLESGRFVRYDARDPGLEAPGGGRVGDSGDAIRALHAGRIESSPHKYVEGGQYLRVTSVSGGSGVLVFELDADGRVSGWHAGQAPQVDYVEGCS</sequence>
<evidence type="ECO:0000313" key="3">
    <source>
        <dbReference type="Proteomes" id="UP000552587"/>
    </source>
</evidence>
<gene>
    <name evidence="2" type="ORF">H4F99_05270</name>
</gene>
<evidence type="ECO:0000313" key="2">
    <source>
        <dbReference type="EMBL" id="MBB1087898.1"/>
    </source>
</evidence>
<dbReference type="AlphaFoldDB" id="A0A7W3U2U8"/>
<keyword evidence="3" id="KW-1185">Reference proteome</keyword>
<name>A0A7W3U2U8_9GAMM</name>
<dbReference type="EMBL" id="JACHTE010000003">
    <property type="protein sequence ID" value="MBB1087898.1"/>
    <property type="molecule type" value="Genomic_DNA"/>
</dbReference>